<dbReference type="AlphaFoldDB" id="D1A3F4"/>
<evidence type="ECO:0000313" key="1">
    <source>
        <dbReference type="EMBL" id="ACY96079.1"/>
    </source>
</evidence>
<evidence type="ECO:0008006" key="3">
    <source>
        <dbReference type="Google" id="ProtNLM"/>
    </source>
</evidence>
<dbReference type="EMBL" id="CP001738">
    <property type="protein sequence ID" value="ACY96079.1"/>
    <property type="molecule type" value="Genomic_DNA"/>
</dbReference>
<protein>
    <recommendedName>
        <fullName evidence="3">PE domain-containing protein</fullName>
    </recommendedName>
</protein>
<dbReference type="HOGENOM" id="CLU_142297_0_1_11"/>
<dbReference type="RefSeq" id="WP_012850863.1">
    <property type="nucleotide sequence ID" value="NC_013510.1"/>
</dbReference>
<dbReference type="STRING" id="471852.Tcur_0482"/>
<dbReference type="Proteomes" id="UP000001918">
    <property type="component" value="Chromosome"/>
</dbReference>
<dbReference type="eggNOG" id="ENOG5031TGK">
    <property type="taxonomic scope" value="Bacteria"/>
</dbReference>
<gene>
    <name evidence="1" type="ordered locus">Tcur_0482</name>
</gene>
<proteinExistence type="predicted"/>
<reference evidence="1 2" key="1">
    <citation type="journal article" date="2011" name="Stand. Genomic Sci.">
        <title>Complete genome sequence of Thermomonospora curvata type strain (B9).</title>
        <authorList>
            <person name="Chertkov O."/>
            <person name="Sikorski J."/>
            <person name="Nolan M."/>
            <person name="Lapidus A."/>
            <person name="Lucas S."/>
            <person name="Del Rio T.G."/>
            <person name="Tice H."/>
            <person name="Cheng J.F."/>
            <person name="Goodwin L."/>
            <person name="Pitluck S."/>
            <person name="Liolios K."/>
            <person name="Ivanova N."/>
            <person name="Mavromatis K."/>
            <person name="Mikhailova N."/>
            <person name="Ovchinnikova G."/>
            <person name="Pati A."/>
            <person name="Chen A."/>
            <person name="Palaniappan K."/>
            <person name="Djao O.D."/>
            <person name="Land M."/>
            <person name="Hauser L."/>
            <person name="Chang Y.J."/>
            <person name="Jeffries C.D."/>
            <person name="Brettin T."/>
            <person name="Han C."/>
            <person name="Detter J.C."/>
            <person name="Rohde M."/>
            <person name="Goker M."/>
            <person name="Woyke T."/>
            <person name="Bristow J."/>
            <person name="Eisen J.A."/>
            <person name="Markowitz V."/>
            <person name="Hugenholtz P."/>
            <person name="Klenk H.P."/>
            <person name="Kyrpides N.C."/>
        </authorList>
    </citation>
    <scope>NUCLEOTIDE SEQUENCE [LARGE SCALE GENOMIC DNA]</scope>
    <source>
        <strain evidence="2">ATCC 19995 / DSM 43183 / JCM 3096 / KCTC 9072 / NBRC 15933 / NCIMB 10081 / Henssen B9</strain>
    </source>
</reference>
<evidence type="ECO:0000313" key="2">
    <source>
        <dbReference type="Proteomes" id="UP000001918"/>
    </source>
</evidence>
<dbReference type="OrthoDB" id="3627085at2"/>
<accession>D1A3F4</accession>
<sequence length="108" mass="11702">MGNQYEVNPNSIKTAGGRIYTSAQQLKADWEAFQAELAAFGEPWGTDEIGSLIGGCYQAIYELAAECYADNIAALEEQADKVKIMAANHFAAEDASVIEVNRVRDILG</sequence>
<name>D1A3F4_THECD</name>
<organism evidence="1 2">
    <name type="scientific">Thermomonospora curvata (strain ATCC 19995 / DSM 43183 / JCM 3096 / KCTC 9072 / NBRC 15933 / NCIMB 10081 / Henssen B9)</name>
    <dbReference type="NCBI Taxonomy" id="471852"/>
    <lineage>
        <taxon>Bacteria</taxon>
        <taxon>Bacillati</taxon>
        <taxon>Actinomycetota</taxon>
        <taxon>Actinomycetes</taxon>
        <taxon>Streptosporangiales</taxon>
        <taxon>Thermomonosporaceae</taxon>
        <taxon>Thermomonospora</taxon>
    </lineage>
</organism>
<dbReference type="KEGG" id="tcu:Tcur_0482"/>
<keyword evidence="2" id="KW-1185">Reference proteome</keyword>